<dbReference type="EMBL" id="FRAP01000018">
    <property type="protein sequence ID" value="SHL12372.1"/>
    <property type="molecule type" value="Genomic_DNA"/>
</dbReference>
<dbReference type="AlphaFoldDB" id="A0A1M6Y295"/>
<dbReference type="GO" id="GO:0070063">
    <property type="term" value="F:RNA polymerase binding"/>
    <property type="evidence" value="ECO:0007669"/>
    <property type="project" value="InterPro"/>
</dbReference>
<dbReference type="PROSITE" id="PS00830">
    <property type="entry name" value="GREAB_2"/>
    <property type="match status" value="1"/>
</dbReference>
<keyword evidence="2" id="KW-0251">Elongation factor</keyword>
<dbReference type="GO" id="GO:0032784">
    <property type="term" value="P:regulation of DNA-templated transcription elongation"/>
    <property type="evidence" value="ECO:0007669"/>
    <property type="project" value="InterPro"/>
</dbReference>
<keyword evidence="3" id="KW-1185">Reference proteome</keyword>
<dbReference type="OrthoDB" id="9797227at2"/>
<dbReference type="InterPro" id="IPR001437">
    <property type="entry name" value="Tscrpt_elong_fac_GreA/B_C"/>
</dbReference>
<evidence type="ECO:0000313" key="2">
    <source>
        <dbReference type="EMBL" id="SHL12372.1"/>
    </source>
</evidence>
<dbReference type="PANTHER" id="PTHR30437:SF4">
    <property type="entry name" value="TRANSCRIPTION ELONGATION FACTOR GREA"/>
    <property type="match status" value="1"/>
</dbReference>
<sequence>MTGTQQVWLTKDGYERLTEELRRLIKERSEDAPLDGSSTDEDVLAARQEREARIRKLQELLQDPIVGEAPADDGVAEPGMIVTVSYADGDEETFLLAERVPDAYPDMELCSPRSPLGKAILGAKEGEQREYRMPDGRSMSVTVKRAVPYGGPQAA</sequence>
<dbReference type="InterPro" id="IPR018151">
    <property type="entry name" value="TF_GreA/GreB_CS"/>
</dbReference>
<keyword evidence="2" id="KW-0648">Protein biosynthesis</keyword>
<dbReference type="PIRSF" id="PIRSF006092">
    <property type="entry name" value="GreA_GreB"/>
    <property type="match status" value="1"/>
</dbReference>
<feature type="domain" description="Transcription elongation factor GreA/GreB C-terminal" evidence="1">
    <location>
        <begin position="73"/>
        <end position="144"/>
    </location>
</feature>
<dbReference type="Proteomes" id="UP000184363">
    <property type="component" value="Unassembled WGS sequence"/>
</dbReference>
<dbReference type="STRING" id="1848.SAMN05443637_118148"/>
<dbReference type="Pfam" id="PF01272">
    <property type="entry name" value="GreA_GreB"/>
    <property type="match status" value="1"/>
</dbReference>
<evidence type="ECO:0000313" key="3">
    <source>
        <dbReference type="Proteomes" id="UP000184363"/>
    </source>
</evidence>
<dbReference type="RefSeq" id="WP_073459127.1">
    <property type="nucleotide sequence ID" value="NZ_CALGVN010000037.1"/>
</dbReference>
<organism evidence="2 3">
    <name type="scientific">Pseudonocardia thermophila</name>
    <dbReference type="NCBI Taxonomy" id="1848"/>
    <lineage>
        <taxon>Bacteria</taxon>
        <taxon>Bacillati</taxon>
        <taxon>Actinomycetota</taxon>
        <taxon>Actinomycetes</taxon>
        <taxon>Pseudonocardiales</taxon>
        <taxon>Pseudonocardiaceae</taxon>
        <taxon>Pseudonocardia</taxon>
    </lineage>
</organism>
<evidence type="ECO:0000259" key="1">
    <source>
        <dbReference type="Pfam" id="PF01272"/>
    </source>
</evidence>
<proteinExistence type="predicted"/>
<dbReference type="InterPro" id="IPR023459">
    <property type="entry name" value="Tscrpt_elong_fac_GreA/B_fam"/>
</dbReference>
<dbReference type="SUPFAM" id="SSF46557">
    <property type="entry name" value="GreA transcript cleavage protein, N-terminal domain"/>
    <property type="match status" value="1"/>
</dbReference>
<dbReference type="InterPro" id="IPR036953">
    <property type="entry name" value="GreA/GreB_C_sf"/>
</dbReference>
<dbReference type="InterPro" id="IPR036805">
    <property type="entry name" value="Tscrpt_elong_fac_GreA/B_N_sf"/>
</dbReference>
<dbReference type="GO" id="GO:0006354">
    <property type="term" value="P:DNA-templated transcription elongation"/>
    <property type="evidence" value="ECO:0007669"/>
    <property type="project" value="TreeGrafter"/>
</dbReference>
<name>A0A1M6Y295_PSETH</name>
<dbReference type="PANTHER" id="PTHR30437">
    <property type="entry name" value="TRANSCRIPTION ELONGATION FACTOR GREA"/>
    <property type="match status" value="1"/>
</dbReference>
<dbReference type="GO" id="GO:0003746">
    <property type="term" value="F:translation elongation factor activity"/>
    <property type="evidence" value="ECO:0007669"/>
    <property type="project" value="UniProtKB-KW"/>
</dbReference>
<accession>A0A1M6Y295</accession>
<gene>
    <name evidence="2" type="ORF">SAMN05443637_118148</name>
</gene>
<reference evidence="2 3" key="1">
    <citation type="submission" date="2016-11" db="EMBL/GenBank/DDBJ databases">
        <authorList>
            <person name="Jaros S."/>
            <person name="Januszkiewicz K."/>
            <person name="Wedrychowicz H."/>
        </authorList>
    </citation>
    <scope>NUCLEOTIDE SEQUENCE [LARGE SCALE GENOMIC DNA]</scope>
    <source>
        <strain evidence="2 3">DSM 43832</strain>
    </source>
</reference>
<protein>
    <submittedName>
        <fullName evidence="2">GreA/GreB family elongation factor</fullName>
    </submittedName>
</protein>
<dbReference type="GO" id="GO:0003677">
    <property type="term" value="F:DNA binding"/>
    <property type="evidence" value="ECO:0007669"/>
    <property type="project" value="InterPro"/>
</dbReference>
<dbReference type="SUPFAM" id="SSF54534">
    <property type="entry name" value="FKBP-like"/>
    <property type="match status" value="1"/>
</dbReference>
<dbReference type="Gene3D" id="3.10.50.30">
    <property type="entry name" value="Transcription elongation factor, GreA/GreB, C-terminal domain"/>
    <property type="match status" value="1"/>
</dbReference>